<dbReference type="STRING" id="231916.A0A409VBY8"/>
<dbReference type="InterPro" id="IPR010995">
    <property type="entry name" value="DNA_repair_Rad51/TF_NusA_a-hlx"/>
</dbReference>
<dbReference type="PANTHER" id="PTHR22942:SF30">
    <property type="entry name" value="MEIOTIC RECOMBINATION PROTEIN DMC1_LIM15 HOMOLOG"/>
    <property type="match status" value="1"/>
</dbReference>
<organism evidence="3 4">
    <name type="scientific">Gymnopilus dilepis</name>
    <dbReference type="NCBI Taxonomy" id="231916"/>
    <lineage>
        <taxon>Eukaryota</taxon>
        <taxon>Fungi</taxon>
        <taxon>Dikarya</taxon>
        <taxon>Basidiomycota</taxon>
        <taxon>Agaricomycotina</taxon>
        <taxon>Agaricomycetes</taxon>
        <taxon>Agaricomycetidae</taxon>
        <taxon>Agaricales</taxon>
        <taxon>Agaricineae</taxon>
        <taxon>Hymenogastraceae</taxon>
        <taxon>Gymnopilus</taxon>
    </lineage>
</organism>
<proteinExistence type="predicted"/>
<feature type="compositionally biased region" description="Low complexity" evidence="2">
    <location>
        <begin position="1"/>
        <end position="18"/>
    </location>
</feature>
<gene>
    <name evidence="3" type="ORF">CVT26_002075</name>
</gene>
<keyword evidence="4" id="KW-1185">Reference proteome</keyword>
<dbReference type="OrthoDB" id="10251254at2759"/>
<dbReference type="AlphaFoldDB" id="A0A409VBY8"/>
<dbReference type="GO" id="GO:0000794">
    <property type="term" value="C:condensed nuclear chromosome"/>
    <property type="evidence" value="ECO:0007669"/>
    <property type="project" value="TreeGrafter"/>
</dbReference>
<dbReference type="GO" id="GO:0070192">
    <property type="term" value="P:chromosome organization involved in meiotic cell cycle"/>
    <property type="evidence" value="ECO:0007669"/>
    <property type="project" value="TreeGrafter"/>
</dbReference>
<dbReference type="GO" id="GO:0006312">
    <property type="term" value="P:mitotic recombination"/>
    <property type="evidence" value="ECO:0007669"/>
    <property type="project" value="TreeGrafter"/>
</dbReference>
<reference evidence="3 4" key="1">
    <citation type="journal article" date="2018" name="Evol. Lett.">
        <title>Horizontal gene cluster transfer increased hallucinogenic mushroom diversity.</title>
        <authorList>
            <person name="Reynolds H.T."/>
            <person name="Vijayakumar V."/>
            <person name="Gluck-Thaler E."/>
            <person name="Korotkin H.B."/>
            <person name="Matheny P.B."/>
            <person name="Slot J.C."/>
        </authorList>
    </citation>
    <scope>NUCLEOTIDE SEQUENCE [LARGE SCALE GENOMIC DNA]</scope>
    <source>
        <strain evidence="3 4">SRW20</strain>
    </source>
</reference>
<keyword evidence="1" id="KW-0238">DNA-binding</keyword>
<dbReference type="GO" id="GO:0003690">
    <property type="term" value="F:double-stranded DNA binding"/>
    <property type="evidence" value="ECO:0007669"/>
    <property type="project" value="TreeGrafter"/>
</dbReference>
<evidence type="ECO:0000313" key="3">
    <source>
        <dbReference type="EMBL" id="PPQ64536.1"/>
    </source>
</evidence>
<dbReference type="Gene3D" id="1.10.150.20">
    <property type="entry name" value="5' to 3' exonuclease, C-terminal subdomain"/>
    <property type="match status" value="1"/>
</dbReference>
<comment type="caution">
    <text evidence="3">The sequence shown here is derived from an EMBL/GenBank/DDBJ whole genome shotgun (WGS) entry which is preliminary data.</text>
</comment>
<dbReference type="GO" id="GO:0042148">
    <property type="term" value="P:DNA strand invasion"/>
    <property type="evidence" value="ECO:0007669"/>
    <property type="project" value="TreeGrafter"/>
</dbReference>
<dbReference type="GO" id="GO:0003697">
    <property type="term" value="F:single-stranded DNA binding"/>
    <property type="evidence" value="ECO:0007669"/>
    <property type="project" value="TreeGrafter"/>
</dbReference>
<dbReference type="Proteomes" id="UP000284706">
    <property type="component" value="Unassembled WGS sequence"/>
</dbReference>
<protein>
    <recommendedName>
        <fullName evidence="5">DNA recombination and repair protein Rad51-like C-terminal domain-containing protein</fullName>
    </recommendedName>
</protein>
<evidence type="ECO:0000256" key="2">
    <source>
        <dbReference type="SAM" id="MobiDB-lite"/>
    </source>
</evidence>
<dbReference type="EMBL" id="NHYE01005666">
    <property type="protein sequence ID" value="PPQ64536.1"/>
    <property type="molecule type" value="Genomic_DNA"/>
</dbReference>
<dbReference type="PANTHER" id="PTHR22942">
    <property type="entry name" value="RECA/RAD51/RADA DNA STRAND-PAIRING FAMILY MEMBER"/>
    <property type="match status" value="1"/>
</dbReference>
<evidence type="ECO:0000256" key="1">
    <source>
        <dbReference type="ARBA" id="ARBA00023125"/>
    </source>
</evidence>
<evidence type="ECO:0008006" key="5">
    <source>
        <dbReference type="Google" id="ProtNLM"/>
    </source>
</evidence>
<sequence>MAPRRAPSVASVAQSRAPSPSPQEEEEIPFFDTVDELQQHGINVQDILKLKAAAINTVYGVSMTTRRQMLKIKGMSEAKVEKIKNIRKLLIRFSYNSFALRSAPLGSSFATGVEVQDKRKRVNVISTGSKGVDGILGGTV</sequence>
<dbReference type="InParanoid" id="A0A409VBY8"/>
<dbReference type="GO" id="GO:0007131">
    <property type="term" value="P:reciprocal meiotic recombination"/>
    <property type="evidence" value="ECO:0007669"/>
    <property type="project" value="TreeGrafter"/>
</dbReference>
<dbReference type="GO" id="GO:0000166">
    <property type="term" value="F:nucleotide binding"/>
    <property type="evidence" value="ECO:0007669"/>
    <property type="project" value="InterPro"/>
</dbReference>
<name>A0A409VBY8_9AGAR</name>
<dbReference type="SUPFAM" id="SSF47794">
    <property type="entry name" value="Rad51 N-terminal domain-like"/>
    <property type="match status" value="1"/>
</dbReference>
<dbReference type="GO" id="GO:0000730">
    <property type="term" value="P:DNA recombinase assembly"/>
    <property type="evidence" value="ECO:0007669"/>
    <property type="project" value="TreeGrafter"/>
</dbReference>
<feature type="region of interest" description="Disordered" evidence="2">
    <location>
        <begin position="1"/>
        <end position="26"/>
    </location>
</feature>
<evidence type="ECO:0000313" key="4">
    <source>
        <dbReference type="Proteomes" id="UP000284706"/>
    </source>
</evidence>
<dbReference type="GO" id="GO:0008094">
    <property type="term" value="F:ATP-dependent activity, acting on DNA"/>
    <property type="evidence" value="ECO:0007669"/>
    <property type="project" value="TreeGrafter"/>
</dbReference>
<dbReference type="GO" id="GO:0000150">
    <property type="term" value="F:DNA strand exchange activity"/>
    <property type="evidence" value="ECO:0007669"/>
    <property type="project" value="TreeGrafter"/>
</dbReference>
<accession>A0A409VBY8</accession>